<feature type="transmembrane region" description="Helical" evidence="1">
    <location>
        <begin position="144"/>
        <end position="171"/>
    </location>
</feature>
<proteinExistence type="predicted"/>
<accession>A0A1E5H2X5</accession>
<comment type="caution">
    <text evidence="2">The sequence shown here is derived from an EMBL/GenBank/DDBJ whole genome shotgun (WGS) entry which is preliminary data.</text>
</comment>
<feature type="transmembrane region" description="Helical" evidence="1">
    <location>
        <begin position="302"/>
        <end position="320"/>
    </location>
</feature>
<feature type="transmembrane region" description="Helical" evidence="1">
    <location>
        <begin position="678"/>
        <end position="697"/>
    </location>
</feature>
<evidence type="ECO:0000313" key="3">
    <source>
        <dbReference type="Proteomes" id="UP000094764"/>
    </source>
</evidence>
<name>A0A1E5H2X5_9ENTE</name>
<keyword evidence="3" id="KW-1185">Reference proteome</keyword>
<reference evidence="3" key="1">
    <citation type="submission" date="2016-09" db="EMBL/GenBank/DDBJ databases">
        <authorList>
            <person name="Gulvik C.A."/>
        </authorList>
    </citation>
    <scope>NUCLEOTIDE SEQUENCE [LARGE SCALE GENOMIC DNA]</scope>
    <source>
        <strain evidence="3">LMG 26306</strain>
    </source>
</reference>
<dbReference type="Pfam" id="PF09586">
    <property type="entry name" value="YfhO"/>
    <property type="match status" value="2"/>
</dbReference>
<keyword evidence="1" id="KW-0812">Transmembrane</keyword>
<dbReference type="PANTHER" id="PTHR38454:SF1">
    <property type="entry name" value="INTEGRAL MEMBRANE PROTEIN"/>
    <property type="match status" value="1"/>
</dbReference>
<feature type="transmembrane region" description="Helical" evidence="1">
    <location>
        <begin position="398"/>
        <end position="419"/>
    </location>
</feature>
<organism evidence="2 3">
    <name type="scientific">Enterococcus quebecensis</name>
    <dbReference type="NCBI Taxonomy" id="903983"/>
    <lineage>
        <taxon>Bacteria</taxon>
        <taxon>Bacillati</taxon>
        <taxon>Bacillota</taxon>
        <taxon>Bacilli</taxon>
        <taxon>Lactobacillales</taxon>
        <taxon>Enterococcaceae</taxon>
        <taxon>Enterococcus</taxon>
    </lineage>
</organism>
<sequence>MNKNLIIKSRTTSFTILFLIVCIVGFMPLMINNYTLIWNIDGVGQYYPAFMYTGRYLQNFVSGLLSGQWVLPSFDLSIGMGEDIIGSLNYYGFGDPLNLLSIFVTKNNSAFLFSAMIILRMWLSGLSILYYFNYLKFSKFSSILSALCYTFSGFALYGGLCYIEWFSVLIYTPLILMGIEKILNGEKFTLFVLAVCYAGLCGFYFLFMSSLILAIYLPVRLLFRGFKIRSFIKTILKTFYAYILGIFLSSPFLFPAIQAYFNSERQTLDPFQIIFNKQNYIPKLDFDFFTYLTHPFYNNSPYLSGVVILQLVSILFLIFLPNNKQKYQCIVFLSIGLFASTLPITGYLFNGFGQTNQRWYYILHILFGGIFVYTLDNFMYMVSKHSLNIGSNRKKIHLIYALIMVSVIANVSVNLLSAFSESASISRSGGNAAKNWRSEFIPFKNAKVYTDSPYNQFSNHDNDADPFFRVSNDSLTGINWRPENVAMLNNYYGLTYWFSIINKNTQTLVDKYKGAQAFWRSYGFQTNVSLNSLYAVKYYMTPKTLDNSDDYSLKDTTTFNDKKWNLYENKNFLGFSYLVDTKTFNEATTNKQTFINDMDKLYSSAKKDSVVSKYDIDKITLTTNVEKNETLILPISYNKNWKASVDGQKIELDNIEPIFMSVKLTKGTHKVQFVYNNIMIKLGLICSFCSIFLLFLLNQKKLQK</sequence>
<dbReference type="STRING" id="903983.BCR23_00645"/>
<evidence type="ECO:0008006" key="4">
    <source>
        <dbReference type="Google" id="ProtNLM"/>
    </source>
</evidence>
<dbReference type="Proteomes" id="UP000094764">
    <property type="component" value="Unassembled WGS sequence"/>
</dbReference>
<dbReference type="AlphaFoldDB" id="A0A1E5H2X5"/>
<dbReference type="InterPro" id="IPR018580">
    <property type="entry name" value="Uncharacterised_YfhO"/>
</dbReference>
<protein>
    <recommendedName>
        <fullName evidence="4">YfhO family protein</fullName>
    </recommendedName>
</protein>
<evidence type="ECO:0000256" key="1">
    <source>
        <dbReference type="SAM" id="Phobius"/>
    </source>
</evidence>
<feature type="transmembrane region" description="Helical" evidence="1">
    <location>
        <begin position="12"/>
        <end position="31"/>
    </location>
</feature>
<dbReference type="PANTHER" id="PTHR38454">
    <property type="entry name" value="INTEGRAL MEMBRANE PROTEIN-RELATED"/>
    <property type="match status" value="1"/>
</dbReference>
<feature type="transmembrane region" description="Helical" evidence="1">
    <location>
        <begin position="361"/>
        <end position="378"/>
    </location>
</feature>
<feature type="transmembrane region" description="Helical" evidence="1">
    <location>
        <begin position="191"/>
        <end position="219"/>
    </location>
</feature>
<dbReference type="RefSeq" id="WP_069633575.1">
    <property type="nucleotide sequence ID" value="NZ_JXKZ01000001.1"/>
</dbReference>
<keyword evidence="1" id="KW-0472">Membrane</keyword>
<gene>
    <name evidence="2" type="ORF">BCR23_00645</name>
</gene>
<evidence type="ECO:0000313" key="2">
    <source>
        <dbReference type="EMBL" id="OEG19232.1"/>
    </source>
</evidence>
<feature type="transmembrane region" description="Helical" evidence="1">
    <location>
        <begin position="110"/>
        <end position="132"/>
    </location>
</feature>
<feature type="transmembrane region" description="Helical" evidence="1">
    <location>
        <begin position="327"/>
        <end position="349"/>
    </location>
</feature>
<keyword evidence="1" id="KW-1133">Transmembrane helix</keyword>
<dbReference type="OrthoDB" id="9815466at2"/>
<dbReference type="EMBL" id="MIKB01000001">
    <property type="protein sequence ID" value="OEG19232.1"/>
    <property type="molecule type" value="Genomic_DNA"/>
</dbReference>
<feature type="transmembrane region" description="Helical" evidence="1">
    <location>
        <begin position="239"/>
        <end position="261"/>
    </location>
</feature>